<feature type="compositionally biased region" description="Polar residues" evidence="1">
    <location>
        <begin position="58"/>
        <end position="84"/>
    </location>
</feature>
<dbReference type="EMBL" id="CP030759">
    <property type="protein sequence ID" value="AXA35397.1"/>
    <property type="molecule type" value="Genomic_DNA"/>
</dbReference>
<feature type="compositionally biased region" description="Basic and acidic residues" evidence="1">
    <location>
        <begin position="438"/>
        <end position="452"/>
    </location>
</feature>
<feature type="compositionally biased region" description="Low complexity" evidence="1">
    <location>
        <begin position="397"/>
        <end position="420"/>
    </location>
</feature>
<evidence type="ECO:0000256" key="1">
    <source>
        <dbReference type="SAM" id="MobiDB-lite"/>
    </source>
</evidence>
<feature type="compositionally biased region" description="Low complexity" evidence="1">
    <location>
        <begin position="454"/>
        <end position="480"/>
    </location>
</feature>
<evidence type="ECO:0000313" key="2">
    <source>
        <dbReference type="EMBL" id="AXA35397.1"/>
    </source>
</evidence>
<feature type="compositionally biased region" description="Low complexity" evidence="1">
    <location>
        <begin position="272"/>
        <end position="298"/>
    </location>
</feature>
<name>A0A2Z4Y2F3_SUMC1</name>
<proteinExistence type="predicted"/>
<feature type="compositionally biased region" description="Basic and acidic residues" evidence="1">
    <location>
        <begin position="256"/>
        <end position="270"/>
    </location>
</feature>
<gene>
    <name evidence="2" type="ORF">BRCON_0620</name>
</gene>
<reference evidence="2 3" key="1">
    <citation type="submission" date="2018-05" db="EMBL/GenBank/DDBJ databases">
        <title>A metagenomic window into the 2 km-deep terrestrial subsurface aquifer revealed taxonomically and functionally diverse microbial community comprising novel uncultured bacterial lineages.</title>
        <authorList>
            <person name="Kadnikov V.V."/>
            <person name="Mardanov A.V."/>
            <person name="Beletsky A.V."/>
            <person name="Banks D."/>
            <person name="Pimenov N.V."/>
            <person name="Frank Y.A."/>
            <person name="Karnachuk O.V."/>
            <person name="Ravin N.V."/>
        </authorList>
    </citation>
    <scope>NUCLEOTIDE SEQUENCE [LARGE SCALE GENOMIC DNA]</scope>
    <source>
        <strain evidence="2">BY</strain>
    </source>
</reference>
<accession>A0A2Z4Y2F3</accession>
<feature type="compositionally biased region" description="Low complexity" evidence="1">
    <location>
        <begin position="217"/>
        <end position="248"/>
    </location>
</feature>
<dbReference type="AlphaFoldDB" id="A0A2Z4Y2F3"/>
<feature type="compositionally biased region" description="Low complexity" evidence="1">
    <location>
        <begin position="38"/>
        <end position="47"/>
    </location>
</feature>
<dbReference type="Proteomes" id="UP000262583">
    <property type="component" value="Chromosome"/>
</dbReference>
<feature type="compositionally biased region" description="Low complexity" evidence="1">
    <location>
        <begin position="332"/>
        <end position="372"/>
    </location>
</feature>
<feature type="compositionally biased region" description="Basic and acidic residues" evidence="1">
    <location>
        <begin position="160"/>
        <end position="169"/>
    </location>
</feature>
<feature type="compositionally biased region" description="Gly residues" evidence="1">
    <location>
        <begin position="421"/>
        <end position="436"/>
    </location>
</feature>
<feature type="compositionally biased region" description="Gly residues" evidence="1">
    <location>
        <begin position="299"/>
        <end position="312"/>
    </location>
</feature>
<sequence length="778" mass="86508">MNTQRYIIATTIAGFFLLPVLCGAQPRYPQSMGILNRGQEQSQGGEQESSKRRGRGQATITQQTQTPSSVGSQQQGSNLTQQSLRDFRSGGRRSSQNQSGSSGQSDSGQSSQGSSWRSGSDQLGQGAGHGRLGQSVGSQSGGEQGTGASQSDLTQQRKRQLQERLEQLRNRSGQGQSEALTEQAGEGATGLSNRGIEKKDIRRGMTLEQLRSRRQTEGQGQQTGQDQATQTGQQVSGEQQTVGQQTGTSGQGTGKRTREDLRKLIEERRKQGQGQTGEAGQAGQQGQQTGAEQSQGVGEQTGGQQVGTGTSAGGKRTREDLRKLIEERRKQQQGQTGEAGQAGQQAGQQQGQQTEAGQDQSAGQQAGEQQAGTGAGLGGKRTREDLRKLIEKRRKQGQGQTGQTGQAGQAGQQGQQQGVGEQTGGQQVGAGTGAGGKRTREDLRKLIEERRKQQQGQTGEAGQTGQEGQQQSQQQLSGNQRFGRNQLDDAERQRIRNMLQQGQHQDVSELVQRLRQEHGDRLNTEEGRSAFRQQLQELRRARGEQQAQLLGANLEQKRAEFLEQRRSQLLTGQDAITRFGNIEAKPRFQLQQQDLEKLHRGELPSVVPLPRGDWGRLRRPLERELRYVHESWYCPPPPRYRDRGVDYFHFSWHYWDGRYRYDHSWAINIFISIGHTRYGGYDGVIIGGRYFCYGWGWIDGCIDYGDCRVWVPGFWAPYTVTECCDCEVWVPPVYDWVWTGCCWEQVLVAGGYFTRKPANCYTVTRYRWVPGHYQYYRC</sequence>
<protein>
    <submittedName>
        <fullName evidence="2">Uncharacterized protein</fullName>
    </submittedName>
</protein>
<feature type="compositionally biased region" description="Basic and acidic residues" evidence="1">
    <location>
        <begin position="316"/>
        <end position="330"/>
    </location>
</feature>
<organism evidence="2 3">
    <name type="scientific">Sumerlaea chitinivorans</name>
    <dbReference type="NCBI Taxonomy" id="2250252"/>
    <lineage>
        <taxon>Bacteria</taxon>
        <taxon>Candidatus Sumerlaeota</taxon>
        <taxon>Candidatus Sumerlaeia</taxon>
        <taxon>Candidatus Sumerlaeales</taxon>
        <taxon>Candidatus Sumerlaeaceae</taxon>
        <taxon>Candidatus Sumerlaea</taxon>
    </lineage>
</organism>
<feature type="compositionally biased region" description="Low complexity" evidence="1">
    <location>
        <begin position="92"/>
        <end position="122"/>
    </location>
</feature>
<dbReference type="KEGG" id="schv:BRCON_0620"/>
<feature type="region of interest" description="Disordered" evidence="1">
    <location>
        <begin position="37"/>
        <end position="482"/>
    </location>
</feature>
<evidence type="ECO:0000313" key="3">
    <source>
        <dbReference type="Proteomes" id="UP000262583"/>
    </source>
</evidence>
<feature type="compositionally biased region" description="Basic and acidic residues" evidence="1">
    <location>
        <begin position="195"/>
        <end position="216"/>
    </location>
</feature>